<dbReference type="Proteomes" id="UP001152888">
    <property type="component" value="Unassembled WGS sequence"/>
</dbReference>
<comment type="caution">
    <text evidence="1">The sequence shown here is derived from an EMBL/GenBank/DDBJ whole genome shotgun (WGS) entry which is preliminary data.</text>
</comment>
<organism evidence="1 2">
    <name type="scientific">Acanthoscelides obtectus</name>
    <name type="common">Bean weevil</name>
    <name type="synonym">Bruchus obtectus</name>
    <dbReference type="NCBI Taxonomy" id="200917"/>
    <lineage>
        <taxon>Eukaryota</taxon>
        <taxon>Metazoa</taxon>
        <taxon>Ecdysozoa</taxon>
        <taxon>Arthropoda</taxon>
        <taxon>Hexapoda</taxon>
        <taxon>Insecta</taxon>
        <taxon>Pterygota</taxon>
        <taxon>Neoptera</taxon>
        <taxon>Endopterygota</taxon>
        <taxon>Coleoptera</taxon>
        <taxon>Polyphaga</taxon>
        <taxon>Cucujiformia</taxon>
        <taxon>Chrysomeloidea</taxon>
        <taxon>Chrysomelidae</taxon>
        <taxon>Bruchinae</taxon>
        <taxon>Bruchini</taxon>
        <taxon>Acanthoscelides</taxon>
    </lineage>
</organism>
<evidence type="ECO:0000313" key="1">
    <source>
        <dbReference type="EMBL" id="CAH2007177.1"/>
    </source>
</evidence>
<reference evidence="1" key="1">
    <citation type="submission" date="2022-03" db="EMBL/GenBank/DDBJ databases">
        <authorList>
            <person name="Sayadi A."/>
        </authorList>
    </citation>
    <scope>NUCLEOTIDE SEQUENCE</scope>
</reference>
<evidence type="ECO:0000313" key="2">
    <source>
        <dbReference type="Proteomes" id="UP001152888"/>
    </source>
</evidence>
<dbReference type="EMBL" id="CAKOFQ010007737">
    <property type="protein sequence ID" value="CAH2007177.1"/>
    <property type="molecule type" value="Genomic_DNA"/>
</dbReference>
<protein>
    <submittedName>
        <fullName evidence="1">Uncharacterized protein</fullName>
    </submittedName>
</protein>
<proteinExistence type="predicted"/>
<keyword evidence="2" id="KW-1185">Reference proteome</keyword>
<accession>A0A9P0M171</accession>
<sequence length="51" mass="6328">MFPKHEAETSRMRVEKHIICPVFWKLFYALLCEKIIISNRLKLNLIYLWKY</sequence>
<dbReference type="AlphaFoldDB" id="A0A9P0M171"/>
<name>A0A9P0M171_ACAOB</name>
<gene>
    <name evidence="1" type="ORF">ACAOBT_LOCUS29514</name>
</gene>